<gene>
    <name evidence="2" type="ORF">FK178_02865</name>
</gene>
<keyword evidence="1" id="KW-0472">Membrane</keyword>
<dbReference type="EMBL" id="CP042476">
    <property type="protein sequence ID" value="QED36719.1"/>
    <property type="molecule type" value="Genomic_DNA"/>
</dbReference>
<name>A0A5B8YLV3_9FLAO</name>
<reference evidence="2 3" key="1">
    <citation type="submission" date="2019-08" db="EMBL/GenBank/DDBJ databases">
        <title>Antarcticibacterium arcticum sp. nov., a bacterium isolated from marine sediment of the Canadian Beaufort Sea.</title>
        <authorList>
            <person name="Lee Y.M."/>
            <person name="Baek K."/>
            <person name="Lee D.-H."/>
            <person name="Shin S.C."/>
            <person name="Jin Y.K."/>
            <person name="Park Y."/>
        </authorList>
    </citation>
    <scope>NUCLEOTIDE SEQUENCE [LARGE SCALE GENOMIC DNA]</scope>
    <source>
        <strain evidence="2 3">PAMC 28998</strain>
    </source>
</reference>
<dbReference type="Proteomes" id="UP000321954">
    <property type="component" value="Chromosome"/>
</dbReference>
<dbReference type="OrthoDB" id="1350655at2"/>
<keyword evidence="1" id="KW-0812">Transmembrane</keyword>
<dbReference type="RefSeq" id="WP_146830820.1">
    <property type="nucleotide sequence ID" value="NZ_CP042476.1"/>
</dbReference>
<feature type="transmembrane region" description="Helical" evidence="1">
    <location>
        <begin position="12"/>
        <end position="34"/>
    </location>
</feature>
<proteinExistence type="predicted"/>
<protein>
    <submittedName>
        <fullName evidence="2">Uncharacterized protein</fullName>
    </submittedName>
</protein>
<keyword evidence="1" id="KW-1133">Transmembrane helix</keyword>
<evidence type="ECO:0000256" key="1">
    <source>
        <dbReference type="SAM" id="Phobius"/>
    </source>
</evidence>
<dbReference type="AlphaFoldDB" id="A0A5B8YLV3"/>
<organism evidence="2 3">
    <name type="scientific">Antarcticibacterium arcticum</name>
    <dbReference type="NCBI Taxonomy" id="2585771"/>
    <lineage>
        <taxon>Bacteria</taxon>
        <taxon>Pseudomonadati</taxon>
        <taxon>Bacteroidota</taxon>
        <taxon>Flavobacteriia</taxon>
        <taxon>Flavobacteriales</taxon>
        <taxon>Flavobacteriaceae</taxon>
        <taxon>Antarcticibacterium</taxon>
    </lineage>
</organism>
<dbReference type="KEGG" id="anp:FK178_02865"/>
<keyword evidence="3" id="KW-1185">Reference proteome</keyword>
<accession>A0A5B8YLV3</accession>
<evidence type="ECO:0000313" key="3">
    <source>
        <dbReference type="Proteomes" id="UP000321954"/>
    </source>
</evidence>
<sequence length="178" mass="20920">MTSSYIFVKNESLSLELISSVVFSFGFLLCQFSWTEKFRSSFLSQIKNGTKTVSENFNLSISQSQITELYNEMKRYELLDQDKTSLDDFQKVLLEDWTSHQSKIHLKMDGPSSREFYDYLVKAFPSNNLTLKNFFNNSKLVLRPDGKTYKYNTIKNAPTRSTYSKRHTDLNMIFQKFE</sequence>
<evidence type="ECO:0000313" key="2">
    <source>
        <dbReference type="EMBL" id="QED36719.1"/>
    </source>
</evidence>